<accession>G3GTS3</accession>
<evidence type="ECO:0000256" key="1">
    <source>
        <dbReference type="SAM" id="MobiDB-lite"/>
    </source>
</evidence>
<feature type="compositionally biased region" description="Polar residues" evidence="1">
    <location>
        <begin position="35"/>
        <end position="45"/>
    </location>
</feature>
<name>G3GTS3_CRIGR</name>
<dbReference type="InParanoid" id="G3GTS3"/>
<feature type="compositionally biased region" description="Low complexity" evidence="1">
    <location>
        <begin position="19"/>
        <end position="32"/>
    </location>
</feature>
<dbReference type="AlphaFoldDB" id="G3GTS3"/>
<evidence type="ECO:0000313" key="3">
    <source>
        <dbReference type="Proteomes" id="UP000001075"/>
    </source>
</evidence>
<dbReference type="EMBL" id="JH000022">
    <property type="protein sequence ID" value="EGV94368.1"/>
    <property type="molecule type" value="Genomic_DNA"/>
</dbReference>
<proteinExistence type="predicted"/>
<reference evidence="3" key="1">
    <citation type="journal article" date="2011" name="Nat. Biotechnol.">
        <title>The genomic sequence of the Chinese hamster ovary (CHO)-K1 cell line.</title>
        <authorList>
            <person name="Xu X."/>
            <person name="Nagarajan H."/>
            <person name="Lewis N.E."/>
            <person name="Pan S."/>
            <person name="Cai Z."/>
            <person name="Liu X."/>
            <person name="Chen W."/>
            <person name="Xie M."/>
            <person name="Wang W."/>
            <person name="Hammond S."/>
            <person name="Andersen M.R."/>
            <person name="Neff N."/>
            <person name="Passarelli B."/>
            <person name="Koh W."/>
            <person name="Fan H.C."/>
            <person name="Wang J."/>
            <person name="Gui Y."/>
            <person name="Lee K.H."/>
            <person name="Betenbaugh M.J."/>
            <person name="Quake S.R."/>
            <person name="Famili I."/>
            <person name="Palsson B.O."/>
            <person name="Wang J."/>
        </authorList>
    </citation>
    <scope>NUCLEOTIDE SEQUENCE [LARGE SCALE GENOMIC DNA]</scope>
    <source>
        <strain evidence="3">CHO K1 cell line</strain>
    </source>
</reference>
<organism evidence="2 3">
    <name type="scientific">Cricetulus griseus</name>
    <name type="common">Chinese hamster</name>
    <name type="synonym">Cricetulus barabensis griseus</name>
    <dbReference type="NCBI Taxonomy" id="10029"/>
    <lineage>
        <taxon>Eukaryota</taxon>
        <taxon>Metazoa</taxon>
        <taxon>Chordata</taxon>
        <taxon>Craniata</taxon>
        <taxon>Vertebrata</taxon>
        <taxon>Euteleostomi</taxon>
        <taxon>Mammalia</taxon>
        <taxon>Eutheria</taxon>
        <taxon>Euarchontoglires</taxon>
        <taxon>Glires</taxon>
        <taxon>Rodentia</taxon>
        <taxon>Myomorpha</taxon>
        <taxon>Muroidea</taxon>
        <taxon>Cricetidae</taxon>
        <taxon>Cricetinae</taxon>
        <taxon>Cricetulus</taxon>
    </lineage>
</organism>
<dbReference type="GlyGen" id="G3GTS3">
    <property type="glycosylation" value="1 site"/>
</dbReference>
<protein>
    <submittedName>
        <fullName evidence="2">Uncharacterized protein</fullName>
    </submittedName>
</protein>
<evidence type="ECO:0000313" key="2">
    <source>
        <dbReference type="EMBL" id="EGV94368.1"/>
    </source>
</evidence>
<dbReference type="Proteomes" id="UP000001075">
    <property type="component" value="Unassembled WGS sequence"/>
</dbReference>
<feature type="region of interest" description="Disordered" evidence="1">
    <location>
        <begin position="1"/>
        <end position="64"/>
    </location>
</feature>
<sequence length="83" mass="9354">MPEPFRRGYPILQENHLKSSPSRRSTRARPCPVTGPTQASQTESSTSKRHPRSAFTSGPQRIPAPRLQLLLLLATHNRALRTR</sequence>
<gene>
    <name evidence="2" type="ORF">I79_001062</name>
</gene>